<feature type="compositionally biased region" description="Basic and acidic residues" evidence="3">
    <location>
        <begin position="118"/>
        <end position="130"/>
    </location>
</feature>
<proteinExistence type="predicted"/>
<dbReference type="HOGENOM" id="CLU_078758_1_3_11"/>
<sequence>MTGEAARLNETWLTVMGNTATRPDYWETAAGVAVARFRLAVTARRWDRAREAWMDAYTSFYTVWAWRGLAVNVAASVSLGEPLVVHGTLRVRERTEERQGDRPVDRRGEPRGGWPGERPMERPGAERSGAERSGTGQLGADRRGAERPGDRQGDRPRDQPGEWQREDGGGARRWITADIDAMAVGHDLARGTSAFRRVSRAKPLLNVPTGTTSP</sequence>
<evidence type="ECO:0000256" key="1">
    <source>
        <dbReference type="ARBA" id="ARBA00023125"/>
    </source>
</evidence>
<evidence type="ECO:0000313" key="4">
    <source>
        <dbReference type="EMBL" id="ADI10174.1"/>
    </source>
</evidence>
<evidence type="ECO:0000256" key="3">
    <source>
        <dbReference type="SAM" id="MobiDB-lite"/>
    </source>
</evidence>
<dbReference type="PROSITE" id="PS50935">
    <property type="entry name" value="SSB"/>
    <property type="match status" value="1"/>
</dbReference>
<dbReference type="KEGG" id="sbh:SBI_07054"/>
<organism evidence="4 5">
    <name type="scientific">Streptomyces bingchenggensis (strain BCW-1)</name>
    <dbReference type="NCBI Taxonomy" id="749414"/>
    <lineage>
        <taxon>Bacteria</taxon>
        <taxon>Bacillati</taxon>
        <taxon>Actinomycetota</taxon>
        <taxon>Actinomycetes</taxon>
        <taxon>Kitasatosporales</taxon>
        <taxon>Streptomycetaceae</taxon>
        <taxon>Streptomyces</taxon>
    </lineage>
</organism>
<evidence type="ECO:0000256" key="2">
    <source>
        <dbReference type="PROSITE-ProRule" id="PRU00252"/>
    </source>
</evidence>
<feature type="compositionally biased region" description="Basic and acidic residues" evidence="3">
    <location>
        <begin position="140"/>
        <end position="170"/>
    </location>
</feature>
<feature type="compositionally biased region" description="Basic and acidic residues" evidence="3">
    <location>
        <begin position="93"/>
        <end position="110"/>
    </location>
</feature>
<dbReference type="InterPro" id="IPR012340">
    <property type="entry name" value="NA-bd_OB-fold"/>
</dbReference>
<dbReference type="SUPFAM" id="SSF50249">
    <property type="entry name" value="Nucleic acid-binding proteins"/>
    <property type="match status" value="1"/>
</dbReference>
<keyword evidence="1 2" id="KW-0238">DNA-binding</keyword>
<dbReference type="Proteomes" id="UP000000377">
    <property type="component" value="Chromosome"/>
</dbReference>
<dbReference type="EMBL" id="CP002047">
    <property type="protein sequence ID" value="ADI10174.1"/>
    <property type="molecule type" value="Genomic_DNA"/>
</dbReference>
<accession>D7C3E9</accession>
<protein>
    <submittedName>
        <fullName evidence="4">Single-strand DNA-binding protein</fullName>
    </submittedName>
</protein>
<dbReference type="Pfam" id="PF00436">
    <property type="entry name" value="SSB"/>
    <property type="match status" value="1"/>
</dbReference>
<keyword evidence="5" id="KW-1185">Reference proteome</keyword>
<dbReference type="AlphaFoldDB" id="D7C3E9"/>
<dbReference type="eggNOG" id="COG0629">
    <property type="taxonomic scope" value="Bacteria"/>
</dbReference>
<dbReference type="STRING" id="749414.SBI_07054"/>
<feature type="region of interest" description="Disordered" evidence="3">
    <location>
        <begin position="93"/>
        <end position="172"/>
    </location>
</feature>
<dbReference type="CDD" id="cd04496">
    <property type="entry name" value="SSB_OBF"/>
    <property type="match status" value="1"/>
</dbReference>
<name>D7C3E9_STRBB</name>
<dbReference type="Gene3D" id="2.40.50.140">
    <property type="entry name" value="Nucleic acid-binding proteins"/>
    <property type="match status" value="1"/>
</dbReference>
<reference evidence="4 5" key="1">
    <citation type="journal article" date="2010" name="J. Bacteriol.">
        <title>Genome sequence of the milbemycin-producing bacterium Streptomyces bingchenggensis.</title>
        <authorList>
            <person name="Wang X.J."/>
            <person name="Yan Y.J."/>
            <person name="Zhang B."/>
            <person name="An J."/>
            <person name="Wang J.J."/>
            <person name="Tian J."/>
            <person name="Jiang L."/>
            <person name="Chen Y.H."/>
            <person name="Huang S.X."/>
            <person name="Yin M."/>
            <person name="Zhang J."/>
            <person name="Gao A.L."/>
            <person name="Liu C.X."/>
            <person name="Zhu Z.X."/>
            <person name="Xiang W.S."/>
        </authorList>
    </citation>
    <scope>NUCLEOTIDE SEQUENCE [LARGE SCALE GENOMIC DNA]</scope>
    <source>
        <strain evidence="4 5">BCW-1</strain>
    </source>
</reference>
<dbReference type="GO" id="GO:0003697">
    <property type="term" value="F:single-stranded DNA binding"/>
    <property type="evidence" value="ECO:0007669"/>
    <property type="project" value="InterPro"/>
</dbReference>
<evidence type="ECO:0000313" key="5">
    <source>
        <dbReference type="Proteomes" id="UP000000377"/>
    </source>
</evidence>
<gene>
    <name evidence="4" type="ordered locus">SBI_07054</name>
</gene>
<dbReference type="InterPro" id="IPR000424">
    <property type="entry name" value="Primosome_PriB/ssb"/>
</dbReference>